<evidence type="ECO:0000313" key="2">
    <source>
        <dbReference type="EMBL" id="WVZ71696.1"/>
    </source>
</evidence>
<protein>
    <submittedName>
        <fullName evidence="2">Uncharacterized protein</fullName>
    </submittedName>
</protein>
<accession>A0AAQ3WSE3</accession>
<dbReference type="AlphaFoldDB" id="A0AAQ3WSE3"/>
<dbReference type="Proteomes" id="UP001341281">
    <property type="component" value="Chromosome 04"/>
</dbReference>
<reference evidence="2 3" key="1">
    <citation type="submission" date="2024-02" db="EMBL/GenBank/DDBJ databases">
        <title>High-quality chromosome-scale genome assembly of Pensacola bahiagrass (Paspalum notatum Flugge var. saurae).</title>
        <authorList>
            <person name="Vega J.M."/>
            <person name="Podio M."/>
            <person name="Orjuela J."/>
            <person name="Siena L.A."/>
            <person name="Pessino S.C."/>
            <person name="Combes M.C."/>
            <person name="Mariac C."/>
            <person name="Albertini E."/>
            <person name="Pupilli F."/>
            <person name="Ortiz J.P.A."/>
            <person name="Leblanc O."/>
        </authorList>
    </citation>
    <scope>NUCLEOTIDE SEQUENCE [LARGE SCALE GENOMIC DNA]</scope>
    <source>
        <strain evidence="2">R1</strain>
        <tissue evidence="2">Leaf</tissue>
    </source>
</reference>
<gene>
    <name evidence="2" type="ORF">U9M48_020250</name>
</gene>
<organism evidence="2 3">
    <name type="scientific">Paspalum notatum var. saurae</name>
    <dbReference type="NCBI Taxonomy" id="547442"/>
    <lineage>
        <taxon>Eukaryota</taxon>
        <taxon>Viridiplantae</taxon>
        <taxon>Streptophyta</taxon>
        <taxon>Embryophyta</taxon>
        <taxon>Tracheophyta</taxon>
        <taxon>Spermatophyta</taxon>
        <taxon>Magnoliopsida</taxon>
        <taxon>Liliopsida</taxon>
        <taxon>Poales</taxon>
        <taxon>Poaceae</taxon>
        <taxon>PACMAD clade</taxon>
        <taxon>Panicoideae</taxon>
        <taxon>Andropogonodae</taxon>
        <taxon>Paspaleae</taxon>
        <taxon>Paspalinae</taxon>
        <taxon>Paspalum</taxon>
    </lineage>
</organism>
<dbReference type="EMBL" id="CP144748">
    <property type="protein sequence ID" value="WVZ71696.1"/>
    <property type="molecule type" value="Genomic_DNA"/>
</dbReference>
<proteinExistence type="predicted"/>
<name>A0AAQ3WSE3_PASNO</name>
<evidence type="ECO:0000313" key="3">
    <source>
        <dbReference type="Proteomes" id="UP001341281"/>
    </source>
</evidence>
<keyword evidence="3" id="KW-1185">Reference proteome</keyword>
<evidence type="ECO:0000256" key="1">
    <source>
        <dbReference type="SAM" id="MobiDB-lite"/>
    </source>
</evidence>
<feature type="compositionally biased region" description="Basic and acidic residues" evidence="1">
    <location>
        <begin position="147"/>
        <end position="161"/>
    </location>
</feature>
<sequence length="161" mass="17636">MAARGWSLPHLCSQQELGEWIRAAILSLPLPPDRKTAAGVALSAERRRAASVAQGRSEASSQAAAQLGLPLLCSLSVKAPSHMPMRGGPTPFMLTPTASSETLLTAMRPPRTQHLHPRYGRPCPQPWHTFLDPYQARRCVRPSTQRRTGEQLSSRESEPLV</sequence>
<feature type="region of interest" description="Disordered" evidence="1">
    <location>
        <begin position="140"/>
        <end position="161"/>
    </location>
</feature>